<dbReference type="Gene3D" id="1.10.260.40">
    <property type="entry name" value="lambda repressor-like DNA-binding domains"/>
    <property type="match status" value="1"/>
</dbReference>
<reference evidence="2 3" key="1">
    <citation type="submission" date="2016-11" db="EMBL/GenBank/DDBJ databases">
        <authorList>
            <person name="Jaros S."/>
            <person name="Januszkiewicz K."/>
            <person name="Wedrychowicz H."/>
        </authorList>
    </citation>
    <scope>NUCLEOTIDE SEQUENCE [LARGE SCALE GENOMIC DNA]</scope>
    <source>
        <strain evidence="2 3">CGMCC 1.10681</strain>
    </source>
</reference>
<keyword evidence="3" id="KW-1185">Reference proteome</keyword>
<gene>
    <name evidence="2" type="ORF">SAMN05216179_0481</name>
</gene>
<dbReference type="InterPro" id="IPR001387">
    <property type="entry name" value="Cro/C1-type_HTH"/>
</dbReference>
<feature type="domain" description="HTH cro/C1-type" evidence="1">
    <location>
        <begin position="12"/>
        <end position="62"/>
    </location>
</feature>
<dbReference type="CDD" id="cd00093">
    <property type="entry name" value="HTH_XRE"/>
    <property type="match status" value="1"/>
</dbReference>
<dbReference type="RefSeq" id="WP_139251751.1">
    <property type="nucleotide sequence ID" value="NZ_FRCZ01000001.1"/>
</dbReference>
<dbReference type="EMBL" id="FRCZ01000001">
    <property type="protein sequence ID" value="SHM56806.1"/>
    <property type="molecule type" value="Genomic_DNA"/>
</dbReference>
<dbReference type="AlphaFoldDB" id="A0A1M7JUV6"/>
<dbReference type="PROSITE" id="PS50943">
    <property type="entry name" value="HTH_CROC1"/>
    <property type="match status" value="1"/>
</dbReference>
<sequence>MKRGEFFVEFVKRKGLTIKEISEKIEVPYSTLLSMIKRDFDNASINKVIDLCTVLEIKVEDLFNDNLDQIHLNELIQRPIAETFISEQVIVEFIEKDLEGLLSFLNNDSRFSSQLFFQSKNILEEDKKMLFIYIEQALKIIKKIKYERH</sequence>
<dbReference type="STRING" id="1027249.SAMN05216179_0481"/>
<accession>A0A1M7JUV6</accession>
<evidence type="ECO:0000313" key="3">
    <source>
        <dbReference type="Proteomes" id="UP000184184"/>
    </source>
</evidence>
<dbReference type="InterPro" id="IPR010982">
    <property type="entry name" value="Lambda_DNA-bd_dom_sf"/>
</dbReference>
<dbReference type="SUPFAM" id="SSF47413">
    <property type="entry name" value="lambda repressor-like DNA-binding domains"/>
    <property type="match status" value="1"/>
</dbReference>
<name>A0A1M7JUV6_9BACI</name>
<evidence type="ECO:0000313" key="2">
    <source>
        <dbReference type="EMBL" id="SHM56806.1"/>
    </source>
</evidence>
<proteinExistence type="predicted"/>
<dbReference type="OrthoDB" id="194368at2"/>
<dbReference type="Proteomes" id="UP000184184">
    <property type="component" value="Unassembled WGS sequence"/>
</dbReference>
<dbReference type="GO" id="GO:0003677">
    <property type="term" value="F:DNA binding"/>
    <property type="evidence" value="ECO:0007669"/>
    <property type="project" value="InterPro"/>
</dbReference>
<evidence type="ECO:0000259" key="1">
    <source>
        <dbReference type="PROSITE" id="PS50943"/>
    </source>
</evidence>
<organism evidence="2 3">
    <name type="scientific">Gracilibacillus kekensis</name>
    <dbReference type="NCBI Taxonomy" id="1027249"/>
    <lineage>
        <taxon>Bacteria</taxon>
        <taxon>Bacillati</taxon>
        <taxon>Bacillota</taxon>
        <taxon>Bacilli</taxon>
        <taxon>Bacillales</taxon>
        <taxon>Bacillaceae</taxon>
        <taxon>Gracilibacillus</taxon>
    </lineage>
</organism>
<protein>
    <recommendedName>
        <fullName evidence="1">HTH cro/C1-type domain-containing protein</fullName>
    </recommendedName>
</protein>
<dbReference type="Pfam" id="PF13443">
    <property type="entry name" value="HTH_26"/>
    <property type="match status" value="1"/>
</dbReference>